<dbReference type="Pfam" id="PF23182">
    <property type="entry name" value="PABC_AtC3H46"/>
    <property type="match status" value="1"/>
</dbReference>
<dbReference type="InterPro" id="IPR012677">
    <property type="entry name" value="Nucleotide-bd_a/b_plait_sf"/>
</dbReference>
<proteinExistence type="predicted"/>
<evidence type="ECO:0000259" key="9">
    <source>
        <dbReference type="PROSITE" id="PS50102"/>
    </source>
</evidence>
<keyword evidence="5" id="KW-0238">DNA-binding</keyword>
<keyword evidence="12" id="KW-1185">Reference proteome</keyword>
<dbReference type="EMBL" id="CAXHTB010000021">
    <property type="protein sequence ID" value="CAL0329360.1"/>
    <property type="molecule type" value="Genomic_DNA"/>
</dbReference>
<dbReference type="SUPFAM" id="SSF54928">
    <property type="entry name" value="RNA-binding domain, RBD"/>
    <property type="match status" value="1"/>
</dbReference>
<dbReference type="SUPFAM" id="SSF90229">
    <property type="entry name" value="CCCH zinc finger"/>
    <property type="match status" value="1"/>
</dbReference>
<evidence type="ECO:0000256" key="1">
    <source>
        <dbReference type="ARBA" id="ARBA00022723"/>
    </source>
</evidence>
<dbReference type="SMART" id="SM00356">
    <property type="entry name" value="ZnF_C3H1"/>
    <property type="match status" value="1"/>
</dbReference>
<keyword evidence="3 7" id="KW-0862">Zinc</keyword>
<sequence length="532" mass="59349">MDAIHEATNVVISRIKNLAEPENASKIIGHILVNFQDIELIRLASSSDFVLHNLILRVKTFMGLSSSVLSSPNPIHLPMPRPRLVAANPFSRFSGNQPSLPGIANNPISPKFGSFVSPDHGSVSKSRLSPRVIMGGECDFDEELMREYLSLVRNVDLVDPKQLELGHGGGDAHFRRSSSIGDVCIGSERIGYKPCLYFAKGFCKNGKNCKFLHSDLTNSVSPFVGSPTRFEGLEHREEFTRQQQNDSRRAEFYKFGRRSSERNESLAMSAAGKHNPSSRQIYLTFPSESTFKDQDVSEYFSTFGPVQDVRIPYQQKRMFGFVTFVHPETVRLILSKRNPHFICDSRVLVKPYKEKGTFFEKYSHKFHYVLALLNLFSAGSRMFYDPLEISLRKLMNQQLPDFRNNPIRRGASMPLSHIHGHLSNLCLSSDNINGDITGFSGNLVSSISLEPQQEVDPAGVRDNDNENGKESTDTEIGDIHYIVESILPDSLSASPTKAAGDDLSDFSTFSTSLSASLNKLELQTSSDDMASH</sequence>
<accession>A0AAV1Y605</accession>
<dbReference type="SMART" id="SM00360">
    <property type="entry name" value="RRM"/>
    <property type="match status" value="1"/>
</dbReference>
<evidence type="ECO:0000256" key="7">
    <source>
        <dbReference type="PROSITE-ProRule" id="PRU00723"/>
    </source>
</evidence>
<feature type="region of interest" description="Disordered" evidence="8">
    <location>
        <begin position="451"/>
        <end position="474"/>
    </location>
</feature>
<evidence type="ECO:0000256" key="5">
    <source>
        <dbReference type="ARBA" id="ARBA00023125"/>
    </source>
</evidence>
<dbReference type="AlphaFoldDB" id="A0AAV1Y605"/>
<dbReference type="InterPro" id="IPR000504">
    <property type="entry name" value="RRM_dom"/>
</dbReference>
<evidence type="ECO:0000256" key="2">
    <source>
        <dbReference type="ARBA" id="ARBA00022771"/>
    </source>
</evidence>
<gene>
    <name evidence="11" type="ORF">LLUT_LOCUS30420</name>
</gene>
<protein>
    <submittedName>
        <fullName evidence="11">Uncharacterized protein</fullName>
    </submittedName>
</protein>
<dbReference type="InterPro" id="IPR036855">
    <property type="entry name" value="Znf_CCCH_sf"/>
</dbReference>
<evidence type="ECO:0000256" key="6">
    <source>
        <dbReference type="PROSITE-ProRule" id="PRU00176"/>
    </source>
</evidence>
<dbReference type="InterPro" id="IPR000571">
    <property type="entry name" value="Znf_CCCH"/>
</dbReference>
<dbReference type="PANTHER" id="PTHR24009">
    <property type="entry name" value="RNA-BINDING (RRM/RBD/RNP MOTIFS)"/>
    <property type="match status" value="1"/>
</dbReference>
<feature type="zinc finger region" description="C3H1-type" evidence="7">
    <location>
        <begin position="189"/>
        <end position="216"/>
    </location>
</feature>
<organism evidence="11 12">
    <name type="scientific">Lupinus luteus</name>
    <name type="common">European yellow lupine</name>
    <dbReference type="NCBI Taxonomy" id="3873"/>
    <lineage>
        <taxon>Eukaryota</taxon>
        <taxon>Viridiplantae</taxon>
        <taxon>Streptophyta</taxon>
        <taxon>Embryophyta</taxon>
        <taxon>Tracheophyta</taxon>
        <taxon>Spermatophyta</taxon>
        <taxon>Magnoliopsida</taxon>
        <taxon>eudicotyledons</taxon>
        <taxon>Gunneridae</taxon>
        <taxon>Pentapetalae</taxon>
        <taxon>rosids</taxon>
        <taxon>fabids</taxon>
        <taxon>Fabales</taxon>
        <taxon>Fabaceae</taxon>
        <taxon>Papilionoideae</taxon>
        <taxon>50 kb inversion clade</taxon>
        <taxon>genistoids sensu lato</taxon>
        <taxon>core genistoids</taxon>
        <taxon>Genisteae</taxon>
        <taxon>Lupinus</taxon>
    </lineage>
</organism>
<evidence type="ECO:0000256" key="8">
    <source>
        <dbReference type="SAM" id="MobiDB-lite"/>
    </source>
</evidence>
<dbReference type="CDD" id="cd12458">
    <property type="entry name" value="RRM_AtC3H46_like"/>
    <property type="match status" value="1"/>
</dbReference>
<reference evidence="11 12" key="1">
    <citation type="submission" date="2024-03" db="EMBL/GenBank/DDBJ databases">
        <authorList>
            <person name="Martinez-Hernandez J."/>
        </authorList>
    </citation>
    <scope>NUCLEOTIDE SEQUENCE [LARGE SCALE GENOMIC DNA]</scope>
</reference>
<dbReference type="InterPro" id="IPR034365">
    <property type="entry name" value="AtC3H46-like_RRM"/>
</dbReference>
<dbReference type="Pfam" id="PF00642">
    <property type="entry name" value="zf-CCCH"/>
    <property type="match status" value="1"/>
</dbReference>
<comment type="caution">
    <text evidence="11">The sequence shown here is derived from an EMBL/GenBank/DDBJ whole genome shotgun (WGS) entry which is preliminary data.</text>
</comment>
<dbReference type="PROSITE" id="PS50102">
    <property type="entry name" value="RRM"/>
    <property type="match status" value="1"/>
</dbReference>
<evidence type="ECO:0000313" key="11">
    <source>
        <dbReference type="EMBL" id="CAL0329360.1"/>
    </source>
</evidence>
<dbReference type="InterPro" id="IPR035979">
    <property type="entry name" value="RBD_domain_sf"/>
</dbReference>
<feature type="domain" description="RRM" evidence="9">
    <location>
        <begin position="279"/>
        <end position="355"/>
    </location>
</feature>
<dbReference type="InterPro" id="IPR056276">
    <property type="entry name" value="AtC3H46-like_PABC-like"/>
</dbReference>
<dbReference type="PANTHER" id="PTHR24009:SF41">
    <property type="entry name" value="ZINC FINGER CCCH DOMAIN-CONTAINING PROTEIN 55"/>
    <property type="match status" value="1"/>
</dbReference>
<keyword evidence="2 7" id="KW-0863">Zinc-finger</keyword>
<dbReference type="FunFam" id="3.30.70.330:FF:000678">
    <property type="entry name" value="zinc finger CCCH domain-containing protein 53-like isoform X2"/>
    <property type="match status" value="1"/>
</dbReference>
<evidence type="ECO:0000259" key="10">
    <source>
        <dbReference type="PROSITE" id="PS50103"/>
    </source>
</evidence>
<evidence type="ECO:0000256" key="3">
    <source>
        <dbReference type="ARBA" id="ARBA00022833"/>
    </source>
</evidence>
<dbReference type="Proteomes" id="UP001497480">
    <property type="component" value="Unassembled WGS sequence"/>
</dbReference>
<keyword evidence="4 6" id="KW-0694">RNA-binding</keyword>
<dbReference type="Gene3D" id="1.20.120.1350">
    <property type="entry name" value="Pneumovirus matrix protein 2 (M2), zinc-binding domain"/>
    <property type="match status" value="1"/>
</dbReference>
<evidence type="ECO:0000313" key="12">
    <source>
        <dbReference type="Proteomes" id="UP001497480"/>
    </source>
</evidence>
<dbReference type="GO" id="GO:0003677">
    <property type="term" value="F:DNA binding"/>
    <property type="evidence" value="ECO:0007669"/>
    <property type="project" value="UniProtKB-KW"/>
</dbReference>
<evidence type="ECO:0000256" key="4">
    <source>
        <dbReference type="ARBA" id="ARBA00022884"/>
    </source>
</evidence>
<dbReference type="Pfam" id="PF00076">
    <property type="entry name" value="RRM_1"/>
    <property type="match status" value="1"/>
</dbReference>
<keyword evidence="1 7" id="KW-0479">Metal-binding</keyword>
<feature type="domain" description="C3H1-type" evidence="10">
    <location>
        <begin position="189"/>
        <end position="216"/>
    </location>
</feature>
<dbReference type="GO" id="GO:0003723">
    <property type="term" value="F:RNA binding"/>
    <property type="evidence" value="ECO:0007669"/>
    <property type="project" value="UniProtKB-UniRule"/>
</dbReference>
<feature type="compositionally biased region" description="Basic and acidic residues" evidence="8">
    <location>
        <begin position="459"/>
        <end position="472"/>
    </location>
</feature>
<dbReference type="PROSITE" id="PS50103">
    <property type="entry name" value="ZF_C3H1"/>
    <property type="match status" value="1"/>
</dbReference>
<dbReference type="Gene3D" id="3.30.70.330">
    <property type="match status" value="1"/>
</dbReference>
<name>A0AAV1Y605_LUPLU</name>
<dbReference type="GO" id="GO:0008270">
    <property type="term" value="F:zinc ion binding"/>
    <property type="evidence" value="ECO:0007669"/>
    <property type="project" value="UniProtKB-KW"/>
</dbReference>